<dbReference type="SMR" id="A0A803LQZ1"/>
<evidence type="ECO:0000256" key="1">
    <source>
        <dbReference type="PROSITE-ProRule" id="PRU01251"/>
    </source>
</evidence>
<dbReference type="Pfam" id="PF02861">
    <property type="entry name" value="Clp_N"/>
    <property type="match status" value="1"/>
</dbReference>
<dbReference type="PANTHER" id="PTHR47016">
    <property type="entry name" value="ATP-DEPENDENT CLP PROTEASE ATP-BINDING SUBUNIT CLPT1, CHLOROPLASTIC"/>
    <property type="match status" value="1"/>
</dbReference>
<dbReference type="PANTHER" id="PTHR47016:SF1">
    <property type="entry name" value="ATP-DEPENDENT CLP PROTEASE ATP-BINDING SUBUNIT CLPT1, CHLOROPLASTIC"/>
    <property type="match status" value="1"/>
</dbReference>
<dbReference type="InterPro" id="IPR036628">
    <property type="entry name" value="Clp_N_dom_sf"/>
</dbReference>
<dbReference type="PROSITE" id="PS51903">
    <property type="entry name" value="CLP_R"/>
    <property type="match status" value="1"/>
</dbReference>
<dbReference type="KEGG" id="cqi:110702576"/>
<dbReference type="GO" id="GO:0043424">
    <property type="term" value="F:protein histidine kinase binding"/>
    <property type="evidence" value="ECO:0007669"/>
    <property type="project" value="EnsemblPlants"/>
</dbReference>
<organism evidence="3 4">
    <name type="scientific">Chenopodium quinoa</name>
    <name type="common">Quinoa</name>
    <dbReference type="NCBI Taxonomy" id="63459"/>
    <lineage>
        <taxon>Eukaryota</taxon>
        <taxon>Viridiplantae</taxon>
        <taxon>Streptophyta</taxon>
        <taxon>Embryophyta</taxon>
        <taxon>Tracheophyta</taxon>
        <taxon>Spermatophyta</taxon>
        <taxon>Magnoliopsida</taxon>
        <taxon>eudicotyledons</taxon>
        <taxon>Gunneridae</taxon>
        <taxon>Pentapetalae</taxon>
        <taxon>Caryophyllales</taxon>
        <taxon>Chenopodiaceae</taxon>
        <taxon>Chenopodioideae</taxon>
        <taxon>Atripliceae</taxon>
        <taxon>Chenopodium</taxon>
    </lineage>
</organism>
<name>A0A803LQZ1_CHEQI</name>
<dbReference type="Proteomes" id="UP000596660">
    <property type="component" value="Unplaced"/>
</dbReference>
<protein>
    <recommendedName>
        <fullName evidence="2">Clp R domain-containing protein</fullName>
    </recommendedName>
</protein>
<dbReference type="OrthoDB" id="2014724at2759"/>
<evidence type="ECO:0000259" key="2">
    <source>
        <dbReference type="PROSITE" id="PS51903"/>
    </source>
</evidence>
<keyword evidence="4" id="KW-1185">Reference proteome</keyword>
<dbReference type="InterPro" id="IPR004176">
    <property type="entry name" value="Clp_R_N"/>
</dbReference>
<dbReference type="Gene3D" id="1.10.1780.10">
    <property type="entry name" value="Clp, N-terminal domain"/>
    <property type="match status" value="1"/>
</dbReference>
<dbReference type="AlphaFoldDB" id="A0A803LQZ1"/>
<reference evidence="3" key="2">
    <citation type="submission" date="2021-03" db="UniProtKB">
        <authorList>
            <consortium name="EnsemblPlants"/>
        </authorList>
    </citation>
    <scope>IDENTIFICATION</scope>
</reference>
<dbReference type="GeneID" id="110702576"/>
<keyword evidence="1" id="KW-0677">Repeat</keyword>
<dbReference type="RefSeq" id="XP_021735996.1">
    <property type="nucleotide sequence ID" value="XM_021880304.1"/>
</dbReference>
<evidence type="ECO:0000313" key="4">
    <source>
        <dbReference type="Proteomes" id="UP000596660"/>
    </source>
</evidence>
<reference evidence="3" key="1">
    <citation type="journal article" date="2017" name="Nature">
        <title>The genome of Chenopodium quinoa.</title>
        <authorList>
            <person name="Jarvis D.E."/>
            <person name="Ho Y.S."/>
            <person name="Lightfoot D.J."/>
            <person name="Schmoeckel S.M."/>
            <person name="Li B."/>
            <person name="Borm T.J.A."/>
            <person name="Ohyanagi H."/>
            <person name="Mineta K."/>
            <person name="Michell C.T."/>
            <person name="Saber N."/>
            <person name="Kharbatia N.M."/>
            <person name="Rupper R.R."/>
            <person name="Sharp A.R."/>
            <person name="Dally N."/>
            <person name="Boughton B.A."/>
            <person name="Woo Y.H."/>
            <person name="Gao G."/>
            <person name="Schijlen E.G.W.M."/>
            <person name="Guo X."/>
            <person name="Momin A.A."/>
            <person name="Negrao S."/>
            <person name="Al-Babili S."/>
            <person name="Gehring C."/>
            <person name="Roessner U."/>
            <person name="Jung C."/>
            <person name="Murphy K."/>
            <person name="Arold S.T."/>
            <person name="Gojobori T."/>
            <person name="van der Linden C.G."/>
            <person name="van Loo E.N."/>
            <person name="Jellen E.N."/>
            <person name="Maughan P.J."/>
            <person name="Tester M."/>
        </authorList>
    </citation>
    <scope>NUCLEOTIDE SEQUENCE [LARGE SCALE GENOMIC DNA]</scope>
    <source>
        <strain evidence="3">cv. PI 614886</strain>
    </source>
</reference>
<dbReference type="Gramene" id="AUR62017370-RA">
    <property type="protein sequence ID" value="AUR62017370-RA:cds"/>
    <property type="gene ID" value="AUR62017370"/>
</dbReference>
<dbReference type="OMA" id="ILYWSAR"/>
<dbReference type="InterPro" id="IPR044217">
    <property type="entry name" value="CLPT1/2"/>
</dbReference>
<proteinExistence type="predicted"/>
<gene>
    <name evidence="3" type="primary">LOC110702576</name>
</gene>
<accession>A0A803LQZ1</accession>
<feature type="domain" description="Clp R" evidence="2">
    <location>
        <begin position="88"/>
        <end position="234"/>
    </location>
</feature>
<dbReference type="SUPFAM" id="SSF81923">
    <property type="entry name" value="Double Clp-N motif"/>
    <property type="match status" value="1"/>
</dbReference>
<evidence type="ECO:0000313" key="3">
    <source>
        <dbReference type="EnsemblPlants" id="AUR62017370-RA:cds"/>
    </source>
</evidence>
<dbReference type="EnsemblPlants" id="AUR62017370-RA">
    <property type="protein sequence ID" value="AUR62017370-RA:cds"/>
    <property type="gene ID" value="AUR62017370"/>
</dbReference>
<dbReference type="GO" id="GO:0009532">
    <property type="term" value="C:plastid stroma"/>
    <property type="evidence" value="ECO:0007669"/>
    <property type="project" value="EnsemblPlants"/>
</dbReference>
<sequence length="239" mass="26040">MAATSQSISRIIHSQQFPDFRKPLKSSNCISLSSQNPFLGNLTFSFINPSSTRTSQSLSISTKRRPVSAAITVSLPTVSPNGVVGDKTPKWSGRAIKSFAMSELEARKLKYPTTGTEALLMGVLIEGTSPASRFLRENGITLTKVKEESIKLLGKGDLYFFSPEHPPLTESAQRALDWALNQKVKSDENGVITTIDLLLGIWSEEESPGHKILAALGFDDEKANKLKSIGSKPGFDEDK</sequence>